<dbReference type="Proteomes" id="UP000824116">
    <property type="component" value="Unassembled WGS sequence"/>
</dbReference>
<feature type="domain" description="Nucleoside phosphorylase" evidence="4">
    <location>
        <begin position="44"/>
        <end position="224"/>
    </location>
</feature>
<dbReference type="InterPro" id="IPR000845">
    <property type="entry name" value="Nucleoside_phosphorylase_d"/>
</dbReference>
<evidence type="ECO:0000259" key="4">
    <source>
        <dbReference type="Pfam" id="PF01048"/>
    </source>
</evidence>
<dbReference type="PANTHER" id="PTHR43691:SF11">
    <property type="entry name" value="FI09636P-RELATED"/>
    <property type="match status" value="1"/>
</dbReference>
<dbReference type="Gene3D" id="3.40.50.1580">
    <property type="entry name" value="Nucleoside phosphorylase domain"/>
    <property type="match status" value="1"/>
</dbReference>
<evidence type="ECO:0000256" key="1">
    <source>
        <dbReference type="ARBA" id="ARBA00011888"/>
    </source>
</evidence>
<dbReference type="EMBL" id="DXAY01000193">
    <property type="protein sequence ID" value="HIZ75245.1"/>
    <property type="molecule type" value="Genomic_DNA"/>
</dbReference>
<organism evidence="5 6">
    <name type="scientific">Candidatus Mediterraneibacter stercoravium</name>
    <dbReference type="NCBI Taxonomy" id="2838685"/>
    <lineage>
        <taxon>Bacteria</taxon>
        <taxon>Bacillati</taxon>
        <taxon>Bacillota</taxon>
        <taxon>Clostridia</taxon>
        <taxon>Lachnospirales</taxon>
        <taxon>Lachnospiraceae</taxon>
        <taxon>Mediterraneibacter</taxon>
    </lineage>
</organism>
<dbReference type="SUPFAM" id="SSF53167">
    <property type="entry name" value="Purine and uridine phosphorylases"/>
    <property type="match status" value="1"/>
</dbReference>
<dbReference type="GO" id="GO:0004850">
    <property type="term" value="F:uridine phosphorylase activity"/>
    <property type="evidence" value="ECO:0007669"/>
    <property type="project" value="UniProtKB-EC"/>
</dbReference>
<reference evidence="5" key="2">
    <citation type="submission" date="2021-04" db="EMBL/GenBank/DDBJ databases">
        <authorList>
            <person name="Gilroy R."/>
        </authorList>
    </citation>
    <scope>NUCLEOTIDE SEQUENCE</scope>
    <source>
        <strain evidence="5">CHK196-3914</strain>
    </source>
</reference>
<sequence>MSTVFNRTRVSEPALFTPCDTTEKVKDFPAVCVSTFSENIIQKFATLRETEKIAELYTANGSTPVYKIRYGGQEIAFYQSRVGAPACVSGFEEIIAMGAERFVLFGSCGVLDDEKVKKRIIVPVSAVRDEGTSYHYAAPSEEIETDSEQVKVLKNVLERCGYPYVEGKTWTSDGIYRETLPAIKERREAGCLAVEMECASMIAAARYRKIPFIQFLYGADNLSSNTWEIRDLAQYGLNEAEKYMALAFECGLEMMKWKTSSI</sequence>
<reference evidence="5" key="1">
    <citation type="journal article" date="2021" name="PeerJ">
        <title>Extensive microbial diversity within the chicken gut microbiome revealed by metagenomics and culture.</title>
        <authorList>
            <person name="Gilroy R."/>
            <person name="Ravi A."/>
            <person name="Getino M."/>
            <person name="Pursley I."/>
            <person name="Horton D.L."/>
            <person name="Alikhan N.F."/>
            <person name="Baker D."/>
            <person name="Gharbi K."/>
            <person name="Hall N."/>
            <person name="Watson M."/>
            <person name="Adriaenssens E.M."/>
            <person name="Foster-Nyarko E."/>
            <person name="Jarju S."/>
            <person name="Secka A."/>
            <person name="Antonio M."/>
            <person name="Oren A."/>
            <person name="Chaudhuri R.R."/>
            <person name="La Ragione R."/>
            <person name="Hildebrand F."/>
            <person name="Pallen M.J."/>
        </authorList>
    </citation>
    <scope>NUCLEOTIDE SEQUENCE</scope>
    <source>
        <strain evidence="5">CHK196-3914</strain>
    </source>
</reference>
<proteinExistence type="predicted"/>
<dbReference type="CDD" id="cd09007">
    <property type="entry name" value="NP-I_spr0068"/>
    <property type="match status" value="1"/>
</dbReference>
<dbReference type="GO" id="GO:0005829">
    <property type="term" value="C:cytosol"/>
    <property type="evidence" value="ECO:0007669"/>
    <property type="project" value="TreeGrafter"/>
</dbReference>
<evidence type="ECO:0000313" key="6">
    <source>
        <dbReference type="Proteomes" id="UP000824116"/>
    </source>
</evidence>
<gene>
    <name evidence="5" type="ORF">H9723_08420</name>
</gene>
<evidence type="ECO:0000256" key="3">
    <source>
        <dbReference type="ARBA" id="ARBA00048447"/>
    </source>
</evidence>
<protein>
    <recommendedName>
        <fullName evidence="2">Uridine phosphorylase</fullName>
        <ecNumber evidence="1">2.4.2.3</ecNumber>
    </recommendedName>
</protein>
<dbReference type="AlphaFoldDB" id="A0A9D2K159"/>
<name>A0A9D2K159_9FIRM</name>
<dbReference type="GO" id="GO:0004731">
    <property type="term" value="F:purine-nucleoside phosphorylase activity"/>
    <property type="evidence" value="ECO:0007669"/>
    <property type="project" value="TreeGrafter"/>
</dbReference>
<dbReference type="EC" id="2.4.2.3" evidence="1"/>
<comment type="caution">
    <text evidence="5">The sequence shown here is derived from an EMBL/GenBank/DDBJ whole genome shotgun (WGS) entry which is preliminary data.</text>
</comment>
<dbReference type="InterPro" id="IPR035994">
    <property type="entry name" value="Nucleoside_phosphorylase_sf"/>
</dbReference>
<evidence type="ECO:0000313" key="5">
    <source>
        <dbReference type="EMBL" id="HIZ75245.1"/>
    </source>
</evidence>
<dbReference type="PANTHER" id="PTHR43691">
    <property type="entry name" value="URIDINE PHOSPHORYLASE"/>
    <property type="match status" value="1"/>
</dbReference>
<comment type="catalytic activity">
    <reaction evidence="3">
        <text>uridine + phosphate = alpha-D-ribose 1-phosphate + uracil</text>
        <dbReference type="Rhea" id="RHEA:24388"/>
        <dbReference type="ChEBI" id="CHEBI:16704"/>
        <dbReference type="ChEBI" id="CHEBI:17568"/>
        <dbReference type="ChEBI" id="CHEBI:43474"/>
        <dbReference type="ChEBI" id="CHEBI:57720"/>
        <dbReference type="EC" id="2.4.2.3"/>
    </reaction>
</comment>
<dbReference type="GO" id="GO:0006152">
    <property type="term" value="P:purine nucleoside catabolic process"/>
    <property type="evidence" value="ECO:0007669"/>
    <property type="project" value="TreeGrafter"/>
</dbReference>
<evidence type="ECO:0000256" key="2">
    <source>
        <dbReference type="ARBA" id="ARBA00021980"/>
    </source>
</evidence>
<dbReference type="Pfam" id="PF01048">
    <property type="entry name" value="PNP_UDP_1"/>
    <property type="match status" value="1"/>
</dbReference>
<accession>A0A9D2K159</accession>